<feature type="domain" description="Sieve element occlusion N-terminal" evidence="1">
    <location>
        <begin position="26"/>
        <end position="307"/>
    </location>
</feature>
<protein>
    <recommendedName>
        <fullName evidence="5">Sieve element occlusion e</fullName>
    </recommendedName>
</protein>
<dbReference type="eggNOG" id="ENOG502QS6Q">
    <property type="taxonomic scope" value="Eukaryota"/>
</dbReference>
<evidence type="ECO:0000313" key="4">
    <source>
        <dbReference type="Proteomes" id="UP000026915"/>
    </source>
</evidence>
<dbReference type="InterPro" id="IPR039299">
    <property type="entry name" value="SEOA"/>
</dbReference>
<proteinExistence type="predicted"/>
<feature type="domain" description="Sieve element occlusion C-terminal" evidence="2">
    <location>
        <begin position="474"/>
        <end position="703"/>
    </location>
</feature>
<dbReference type="InterPro" id="IPR027944">
    <property type="entry name" value="SEO_C"/>
</dbReference>
<dbReference type="PANTHER" id="PTHR33232:SF16">
    <property type="entry name" value="PROTEIN SIEVE ELEMENT OCCLUSION A"/>
    <property type="match status" value="1"/>
</dbReference>
<dbReference type="GO" id="GO:0010088">
    <property type="term" value="P:phloem development"/>
    <property type="evidence" value="ECO:0007669"/>
    <property type="project" value="InterPro"/>
</dbReference>
<dbReference type="Pfam" id="PF14577">
    <property type="entry name" value="SEO_C"/>
    <property type="match status" value="1"/>
</dbReference>
<dbReference type="InterPro" id="IPR027942">
    <property type="entry name" value="SEO_N"/>
</dbReference>
<dbReference type="HOGENOM" id="CLU_025476_0_0_1"/>
<dbReference type="OMA" id="FWLLAQS"/>
<dbReference type="InParanoid" id="A0A061EC80"/>
<name>A0A061EC80_THECC</name>
<dbReference type="STRING" id="3641.A0A061EC80"/>
<sequence>MESKLTPAAKMQQQPIVGEKLKFSASEDGVMLKQIQASHAPDGRVINVRPLLRIVEDIFNRAAPSAIVAPAHTEEVEDQTYQADVIDMIEALSFLIDRISSEIAFKCTETGEAHATTMSILNIVSNYPWDAKLVIALSAFAVNYGEFWLLAQSYTSNQLAKNLAILRQVPEILQHSSMLKYRFETTKNLIRAMVDIAKCIVDFKELPSKYISADVTAMSTAMDHIPIAIYWTIRSMLASASQITGLSGFGNEYLLSTMESWELSSLVHKLDSMHSHLVGLLAACHKHIDERKFLEAYQNLLYLYETAQIDNIKILKALINPKDDPLPLIHGATNRRVNIDVLRKRNVLLLISDLDILQDKIAILEQIYNESRSQPSRLESQYEFVWLPVLDPSVPLSEIKKDKFENLKALMTWYTLQHPSLIDRAVFKFIKEVWHFEKKPILVVLDPQGRVTCPNALYMMWIWGSLAFPFTTGRETALWRAETWRLELLVGGIDPVILNWISEGRFIFLYGGEDMDWIRKFTNAVRTFARASGFSLEMVYVGKSNPKERVSRNMATITAEKLSFCLPNLTAVWYFWIRMESMWYSKYQLGKEDENDPITREIMTLLTYDGSGDGWALLSRGSAELTRAKGSAFLTCLTEYNLWAADLQTKGLVPAVHDYFLQHPAPHHCNRLELPGTTGRIPERVTCSDCGRMMERYILYRCCDE</sequence>
<dbReference type="Gramene" id="EOY02590">
    <property type="protein sequence ID" value="EOY02590"/>
    <property type="gene ID" value="TCM_017019"/>
</dbReference>
<dbReference type="FunCoup" id="A0A061EC80">
    <property type="interactions" value="296"/>
</dbReference>
<keyword evidence="4" id="KW-1185">Reference proteome</keyword>
<evidence type="ECO:0000313" key="3">
    <source>
        <dbReference type="EMBL" id="EOY02590.1"/>
    </source>
</evidence>
<gene>
    <name evidence="3" type="ORF">TCM_017019</name>
</gene>
<evidence type="ECO:0008006" key="5">
    <source>
        <dbReference type="Google" id="ProtNLM"/>
    </source>
</evidence>
<accession>A0A061EC80</accession>
<organism evidence="3 4">
    <name type="scientific">Theobroma cacao</name>
    <name type="common">Cacao</name>
    <name type="synonym">Cocoa</name>
    <dbReference type="NCBI Taxonomy" id="3641"/>
    <lineage>
        <taxon>Eukaryota</taxon>
        <taxon>Viridiplantae</taxon>
        <taxon>Streptophyta</taxon>
        <taxon>Embryophyta</taxon>
        <taxon>Tracheophyta</taxon>
        <taxon>Spermatophyta</taxon>
        <taxon>Magnoliopsida</taxon>
        <taxon>eudicotyledons</taxon>
        <taxon>Gunneridae</taxon>
        <taxon>Pentapetalae</taxon>
        <taxon>rosids</taxon>
        <taxon>malvids</taxon>
        <taxon>Malvales</taxon>
        <taxon>Malvaceae</taxon>
        <taxon>Byttnerioideae</taxon>
        <taxon>Theobroma</taxon>
    </lineage>
</organism>
<dbReference type="AlphaFoldDB" id="A0A061EC80"/>
<dbReference type="EMBL" id="CM001882">
    <property type="protein sequence ID" value="EOY02590.1"/>
    <property type="molecule type" value="Genomic_DNA"/>
</dbReference>
<evidence type="ECO:0000259" key="1">
    <source>
        <dbReference type="Pfam" id="PF14576"/>
    </source>
</evidence>
<evidence type="ECO:0000259" key="2">
    <source>
        <dbReference type="Pfam" id="PF14577"/>
    </source>
</evidence>
<dbReference type="PANTHER" id="PTHR33232">
    <property type="entry name" value="PROTEIN SIEVE ELEMENT OCCLUSION B-LIKE"/>
    <property type="match status" value="1"/>
</dbReference>
<dbReference type="Proteomes" id="UP000026915">
    <property type="component" value="Chromosome 4"/>
</dbReference>
<dbReference type="Pfam" id="PF14576">
    <property type="entry name" value="SEO_N"/>
    <property type="match status" value="1"/>
</dbReference>
<reference evidence="3 4" key="1">
    <citation type="journal article" date="2013" name="Genome Biol.">
        <title>The genome sequence of the most widely cultivated cacao type and its use to identify candidate genes regulating pod color.</title>
        <authorList>
            <person name="Motamayor J.C."/>
            <person name="Mockaitis K."/>
            <person name="Schmutz J."/>
            <person name="Haiminen N."/>
            <person name="Iii D.L."/>
            <person name="Cornejo O."/>
            <person name="Findley S.D."/>
            <person name="Zheng P."/>
            <person name="Utro F."/>
            <person name="Royaert S."/>
            <person name="Saski C."/>
            <person name="Jenkins J."/>
            <person name="Podicheti R."/>
            <person name="Zhao M."/>
            <person name="Scheffler B.E."/>
            <person name="Stack J.C."/>
            <person name="Feltus F.A."/>
            <person name="Mustiga G.M."/>
            <person name="Amores F."/>
            <person name="Phillips W."/>
            <person name="Marelli J.P."/>
            <person name="May G.D."/>
            <person name="Shapiro H."/>
            <person name="Ma J."/>
            <person name="Bustamante C.D."/>
            <person name="Schnell R.J."/>
            <person name="Main D."/>
            <person name="Gilbert D."/>
            <person name="Parida L."/>
            <person name="Kuhn D.N."/>
        </authorList>
    </citation>
    <scope>NUCLEOTIDE SEQUENCE [LARGE SCALE GENOMIC DNA]</scope>
    <source>
        <strain evidence="4">cv. Matina 1-6</strain>
    </source>
</reference>